<dbReference type="OrthoDB" id="3799527at2759"/>
<sequence>MTYPEIKRIRSLLTATKKCIAKLPNLECLRVSKTGSPVSESYCSGNDKAPDYNLSLVSELRESLVTVLSTLRFEYLTDLQLNLPCTFDFHAIEKALPGRICSQLRRLYLEYSDCTGPGGSNSYLHYYDEDDDGDYYVPLSNLQNQYLNTDYMSSVTKIVSRCMNLESLGLRGTQHLQMDSLDWKPTRDGLKHIYLDRVAVGQDRLIQLLSPAESRGLEESPLFSTWLEEVHLTSGTWENVFQHLFQCPRLAYLNPQNLNYWRHGSSAEYKYYTCRPWEDCTNIWTCNEDEEDTLFQLLTNLVKKAGGLENYPNEHNELLNEEDQFM</sequence>
<evidence type="ECO:0000313" key="2">
    <source>
        <dbReference type="Proteomes" id="UP000240883"/>
    </source>
</evidence>
<protein>
    <recommendedName>
        <fullName evidence="3">F-box domain-containing protein</fullName>
    </recommendedName>
</protein>
<evidence type="ECO:0008006" key="3">
    <source>
        <dbReference type="Google" id="ProtNLM"/>
    </source>
</evidence>
<proteinExistence type="predicted"/>
<dbReference type="Proteomes" id="UP000240883">
    <property type="component" value="Unassembled WGS sequence"/>
</dbReference>
<dbReference type="STRING" id="1448308.A0A2T2PCQ1"/>
<evidence type="ECO:0000313" key="1">
    <source>
        <dbReference type="EMBL" id="PSN75405.1"/>
    </source>
</evidence>
<gene>
    <name evidence="1" type="ORF">BS50DRAFT_568066</name>
</gene>
<organism evidence="1 2">
    <name type="scientific">Corynespora cassiicola Philippines</name>
    <dbReference type="NCBI Taxonomy" id="1448308"/>
    <lineage>
        <taxon>Eukaryota</taxon>
        <taxon>Fungi</taxon>
        <taxon>Dikarya</taxon>
        <taxon>Ascomycota</taxon>
        <taxon>Pezizomycotina</taxon>
        <taxon>Dothideomycetes</taxon>
        <taxon>Pleosporomycetidae</taxon>
        <taxon>Pleosporales</taxon>
        <taxon>Corynesporascaceae</taxon>
        <taxon>Corynespora</taxon>
    </lineage>
</organism>
<accession>A0A2T2PCQ1</accession>
<reference evidence="1 2" key="1">
    <citation type="journal article" date="2018" name="Front. Microbiol.">
        <title>Genome-Wide Analysis of Corynespora cassiicola Leaf Fall Disease Putative Effectors.</title>
        <authorList>
            <person name="Lopez D."/>
            <person name="Ribeiro S."/>
            <person name="Label P."/>
            <person name="Fumanal B."/>
            <person name="Venisse J.S."/>
            <person name="Kohler A."/>
            <person name="de Oliveira R.R."/>
            <person name="Labutti K."/>
            <person name="Lipzen A."/>
            <person name="Lail K."/>
            <person name="Bauer D."/>
            <person name="Ohm R.A."/>
            <person name="Barry K.W."/>
            <person name="Spatafora J."/>
            <person name="Grigoriev I.V."/>
            <person name="Martin F.M."/>
            <person name="Pujade-Renaud V."/>
        </authorList>
    </citation>
    <scope>NUCLEOTIDE SEQUENCE [LARGE SCALE GENOMIC DNA]</scope>
    <source>
        <strain evidence="1 2">Philippines</strain>
    </source>
</reference>
<dbReference type="EMBL" id="KZ678128">
    <property type="protein sequence ID" value="PSN75405.1"/>
    <property type="molecule type" value="Genomic_DNA"/>
</dbReference>
<name>A0A2T2PCQ1_CORCC</name>
<dbReference type="AlphaFoldDB" id="A0A2T2PCQ1"/>
<keyword evidence="2" id="KW-1185">Reference proteome</keyword>